<dbReference type="GO" id="GO:0071567">
    <property type="term" value="F:deUFMylase activity"/>
    <property type="evidence" value="ECO:0007669"/>
    <property type="project" value="TreeGrafter"/>
</dbReference>
<evidence type="ECO:0000313" key="3">
    <source>
        <dbReference type="EMBL" id="GAV69109.1"/>
    </source>
</evidence>
<dbReference type="Pfam" id="PF07910">
    <property type="entry name" value="Peptidase_C78"/>
    <property type="match status" value="2"/>
</dbReference>
<proteinExistence type="predicted"/>
<dbReference type="EMBL" id="BDDD01000686">
    <property type="protein sequence ID" value="GAV69109.1"/>
    <property type="molecule type" value="Genomic_DNA"/>
</dbReference>
<organism evidence="3 4">
    <name type="scientific">Cephalotus follicularis</name>
    <name type="common">Albany pitcher plant</name>
    <dbReference type="NCBI Taxonomy" id="3775"/>
    <lineage>
        <taxon>Eukaryota</taxon>
        <taxon>Viridiplantae</taxon>
        <taxon>Streptophyta</taxon>
        <taxon>Embryophyta</taxon>
        <taxon>Tracheophyta</taxon>
        <taxon>Spermatophyta</taxon>
        <taxon>Magnoliopsida</taxon>
        <taxon>eudicotyledons</taxon>
        <taxon>Gunneridae</taxon>
        <taxon>Pentapetalae</taxon>
        <taxon>rosids</taxon>
        <taxon>fabids</taxon>
        <taxon>Oxalidales</taxon>
        <taxon>Cephalotaceae</taxon>
        <taxon>Cephalotus</taxon>
    </lineage>
</organism>
<dbReference type="InterPro" id="IPR012462">
    <property type="entry name" value="UFSP1/2_DUB_cat"/>
</dbReference>
<sequence length="458" mass="51773">MMDSSSPTCCPFCHLTVPSSQLQRHANSHFDDDDDYDQYYYSVLQLANDMELFQQIASSSSSSTRQNSQSNNFIVFPEKSQTTSTASPSASGDLHFNEKISCLIGLQVRATFHHVKDGFIPLLRSCLELEPDNSFSILSGHVDHFQSIVSEDVGWGCGWRNVQMLSSHLLSQRPEARDVLFGGSGFVPDIPSLQRWLEITWERGFDVLGSHHFNRNIYGSCNKIGTTECAALLRSFGLFARIVDFGPKELQSLYFSVPGTSLGAHNTRGMRNPVQVRGPMDKYMLKTNHNVDQLGSNQQEKLRNTSNNIGDSFTSTVTDKLTNNVTRKCKSHQVLIDWVWNYFSDKITTNSGHRVVIVSDKAPLYFQHDGHSRTIIGIQVKHQQNGMQQYSLLILDPGHRTAALERSLKENTGWQKLIKRGVHTLKKPQYQLCYIDPGIASMEEMEHLKEIDSTFIEF</sequence>
<dbReference type="AlphaFoldDB" id="A0A1Q3BMK2"/>
<evidence type="ECO:0000313" key="4">
    <source>
        <dbReference type="Proteomes" id="UP000187406"/>
    </source>
</evidence>
<protein>
    <submittedName>
        <fullName evidence="3">Peptidase_C78 domain-containing protein</fullName>
    </submittedName>
</protein>
<dbReference type="FunCoup" id="A0A1Q3BMK2">
    <property type="interactions" value="173"/>
</dbReference>
<dbReference type="Proteomes" id="UP000187406">
    <property type="component" value="Unassembled WGS sequence"/>
</dbReference>
<dbReference type="InParanoid" id="A0A1Q3BMK2"/>
<comment type="caution">
    <text evidence="3">The sequence shown here is derived from an EMBL/GenBank/DDBJ whole genome shotgun (WGS) entry which is preliminary data.</text>
</comment>
<keyword evidence="4" id="KW-1185">Reference proteome</keyword>
<evidence type="ECO:0000256" key="1">
    <source>
        <dbReference type="ARBA" id="ARBA00022801"/>
    </source>
</evidence>
<accession>A0A1Q3BMK2</accession>
<name>A0A1Q3BMK2_CEPFO</name>
<feature type="domain" description="UFSP1/2/DUB catalytic" evidence="2">
    <location>
        <begin position="313"/>
        <end position="433"/>
    </location>
</feature>
<dbReference type="OrthoDB" id="288987at2759"/>
<dbReference type="STRING" id="3775.A0A1Q3BMK2"/>
<feature type="domain" description="UFSP1/2/DUB catalytic" evidence="2">
    <location>
        <begin position="137"/>
        <end position="248"/>
    </location>
</feature>
<reference evidence="4" key="1">
    <citation type="submission" date="2016-04" db="EMBL/GenBank/DDBJ databases">
        <title>Cephalotus genome sequencing.</title>
        <authorList>
            <person name="Fukushima K."/>
            <person name="Hasebe M."/>
            <person name="Fang X."/>
        </authorList>
    </citation>
    <scope>NUCLEOTIDE SEQUENCE [LARGE SCALE GENOMIC DNA]</scope>
    <source>
        <strain evidence="4">cv. St1</strain>
    </source>
</reference>
<dbReference type="Gene3D" id="3.90.70.130">
    <property type="match status" value="2"/>
</dbReference>
<dbReference type="PANTHER" id="PTHR48153">
    <property type="entry name" value="UFM1-SPECIFIC PROTEASE 2"/>
    <property type="match status" value="1"/>
</dbReference>
<evidence type="ECO:0000259" key="2">
    <source>
        <dbReference type="Pfam" id="PF07910"/>
    </source>
</evidence>
<gene>
    <name evidence="3" type="ORF">CFOL_v3_12610</name>
</gene>
<dbReference type="PANTHER" id="PTHR48153:SF2">
    <property type="entry name" value="UFM1-SPECIFIC PROTEASE 2"/>
    <property type="match status" value="1"/>
</dbReference>
<keyword evidence="1" id="KW-0378">Hydrolase</keyword>